<comment type="caution">
    <text evidence="2">The sequence shown here is derived from an EMBL/GenBank/DDBJ whole genome shotgun (WGS) entry which is preliminary data.</text>
</comment>
<proteinExistence type="predicted"/>
<accession>A0A2V0RAY2</accession>
<evidence type="ECO:0000313" key="2">
    <source>
        <dbReference type="EMBL" id="GBH22509.1"/>
    </source>
</evidence>
<feature type="region of interest" description="Disordered" evidence="1">
    <location>
        <begin position="1"/>
        <end position="22"/>
    </location>
</feature>
<organism evidence="2">
    <name type="scientific">viral metagenome</name>
    <dbReference type="NCBI Taxonomy" id="1070528"/>
    <lineage>
        <taxon>unclassified sequences</taxon>
        <taxon>metagenomes</taxon>
        <taxon>organismal metagenomes</taxon>
    </lineage>
</organism>
<protein>
    <submittedName>
        <fullName evidence="2">Uncharacterized protein</fullName>
    </submittedName>
</protein>
<evidence type="ECO:0000256" key="1">
    <source>
        <dbReference type="SAM" id="MobiDB-lite"/>
    </source>
</evidence>
<dbReference type="EMBL" id="BDQC01000127">
    <property type="protein sequence ID" value="GBH22509.1"/>
    <property type="molecule type" value="Genomic_RNA"/>
</dbReference>
<dbReference type="AlphaFoldDB" id="A0A2V0RAY2"/>
<name>A0A2V0RAY2_9ZZZZ</name>
<sequence>MGIKGGSRKSRRHSKEQRKEKRLVHKNDVKLRKECSKLPDDMIFTILTFIDTTESRAQCADKPKGMHYYINDFTSTMNAIWELRQYTLMSQHLSFWRKYIPTGVISRRHVFRPTIPSWCYYETEGFRNLPYRTRFRIMRLAAMKATQAQSQLDSTSP</sequence>
<reference evidence="2" key="1">
    <citation type="submission" date="2017-04" db="EMBL/GenBank/DDBJ databases">
        <title>Unveiling RNA virosphere associated with marine microorganisms.</title>
        <authorList>
            <person name="Urayama S."/>
            <person name="Takaki Y."/>
            <person name="Nishi S."/>
            <person name="Yoshida Y."/>
            <person name="Deguchi S."/>
            <person name="Takai K."/>
            <person name="Nunoura T."/>
        </authorList>
    </citation>
    <scope>NUCLEOTIDE SEQUENCE</scope>
</reference>